<accession>A0AAV6M9U4</accession>
<proteinExistence type="predicted"/>
<evidence type="ECO:0000256" key="3">
    <source>
        <dbReference type="ARBA" id="ARBA00023163"/>
    </source>
</evidence>
<reference evidence="8 9" key="1">
    <citation type="journal article" date="2021" name="Hortic Res">
        <title>The domestication of Cucurbita argyrosperma as revealed by the genome of its wild relative.</title>
        <authorList>
            <person name="Barrera-Redondo J."/>
            <person name="Sanchez-de la Vega G."/>
            <person name="Aguirre-Liguori J.A."/>
            <person name="Castellanos-Morales G."/>
            <person name="Gutierrez-Guerrero Y.T."/>
            <person name="Aguirre-Dugua X."/>
            <person name="Aguirre-Planter E."/>
            <person name="Tenaillon M.I."/>
            <person name="Lira-Saade R."/>
            <person name="Eguiarte L.E."/>
        </authorList>
    </citation>
    <scope>NUCLEOTIDE SEQUENCE [LARGE SCALE GENOMIC DNA]</scope>
    <source>
        <strain evidence="8">JBR-2021</strain>
    </source>
</reference>
<evidence type="ECO:0000256" key="2">
    <source>
        <dbReference type="ARBA" id="ARBA00023015"/>
    </source>
</evidence>
<keyword evidence="4 5" id="KW-0539">Nucleus</keyword>
<sequence>MDDFSISSSSSPNSSAHTIQQRLQFILHNLPQWFAYSIFWLASKDSAGNLIFSWSDGHFRGTRNGGGSQLISFGFDDVAVDRVEAGDFSDLEGSAFTRDSDVGFRFDIDGVLELGSSELIKEDWSLAQFAKTLFGTFSVSSTQFKQKDHVGVGGGGIIQLQAPPCSGIVKREMNGGRGGGGSSSDSLSDNSDGNFLSMVDNNNVGNKKGKRQAKNKAESTMPVNHVEAERQRRQKLNHRFYALRSVVPNVSKMDKASLLADAVVYINELKAKVQKMESKLKQSQHQASSSLSNAFDQKRSVISTIEQTVSSTSYSMNNGYNNNTVEVQLVGAEAIVRVHCRDENYPSVRLMNVLKDLGLQVRQASLSSVNDIMLQDVVIRVPQGVALREKTLRTAILQRLE</sequence>
<keyword evidence="3 5" id="KW-0804">Transcription</keyword>
<dbReference type="PANTHER" id="PTHR11514:SF115">
    <property type="entry name" value="TRANSCRIPTION FACTOR"/>
    <property type="match status" value="1"/>
</dbReference>
<dbReference type="Pfam" id="PF22754">
    <property type="entry name" value="bHLH-TF_ACT-like_plant"/>
    <property type="match status" value="1"/>
</dbReference>
<feature type="domain" description="BHLH" evidence="7">
    <location>
        <begin position="220"/>
        <end position="269"/>
    </location>
</feature>
<dbReference type="AlphaFoldDB" id="A0AAV6M9U4"/>
<evidence type="ECO:0000256" key="4">
    <source>
        <dbReference type="ARBA" id="ARBA00023242"/>
    </source>
</evidence>
<dbReference type="SMART" id="SM00353">
    <property type="entry name" value="HLH"/>
    <property type="match status" value="1"/>
</dbReference>
<evidence type="ECO:0000256" key="5">
    <source>
        <dbReference type="RuleBase" id="RU369104"/>
    </source>
</evidence>
<evidence type="ECO:0000313" key="9">
    <source>
        <dbReference type="Proteomes" id="UP000685013"/>
    </source>
</evidence>
<dbReference type="GO" id="GO:0046983">
    <property type="term" value="F:protein dimerization activity"/>
    <property type="evidence" value="ECO:0007669"/>
    <property type="project" value="InterPro"/>
</dbReference>
<evidence type="ECO:0000259" key="7">
    <source>
        <dbReference type="PROSITE" id="PS50888"/>
    </source>
</evidence>
<dbReference type="InterPro" id="IPR011598">
    <property type="entry name" value="bHLH_dom"/>
</dbReference>
<protein>
    <recommendedName>
        <fullName evidence="5">Transcription factor</fullName>
        <shortName evidence="5">bHLH transcription factor</shortName>
    </recommendedName>
    <alternativeName>
        <fullName evidence="5">Basic helix-loop-helix protein</fullName>
    </alternativeName>
</protein>
<dbReference type="Proteomes" id="UP000685013">
    <property type="component" value="Chromosome 16"/>
</dbReference>
<dbReference type="Pfam" id="PF00010">
    <property type="entry name" value="HLH"/>
    <property type="match status" value="1"/>
</dbReference>
<dbReference type="InterPro" id="IPR045084">
    <property type="entry name" value="AIB/MYC-like"/>
</dbReference>
<feature type="compositionally biased region" description="Low complexity" evidence="6">
    <location>
        <begin position="183"/>
        <end position="206"/>
    </location>
</feature>
<evidence type="ECO:0000256" key="1">
    <source>
        <dbReference type="ARBA" id="ARBA00004123"/>
    </source>
</evidence>
<keyword evidence="2 5" id="KW-0805">Transcription regulation</keyword>
<name>A0AAV6M9U4_9ROSI</name>
<evidence type="ECO:0000256" key="6">
    <source>
        <dbReference type="SAM" id="MobiDB-lite"/>
    </source>
</evidence>
<dbReference type="PANTHER" id="PTHR11514">
    <property type="entry name" value="MYC"/>
    <property type="match status" value="1"/>
</dbReference>
<dbReference type="InterPro" id="IPR054502">
    <property type="entry name" value="bHLH-TF_ACT-like_plant"/>
</dbReference>
<gene>
    <name evidence="8" type="primary">MYC1</name>
    <name evidence="8" type="ORF">SDJN03_25345</name>
</gene>
<dbReference type="GO" id="GO:0003700">
    <property type="term" value="F:DNA-binding transcription factor activity"/>
    <property type="evidence" value="ECO:0007669"/>
    <property type="project" value="InterPro"/>
</dbReference>
<dbReference type="EMBL" id="JAGKQH010000016">
    <property type="protein sequence ID" value="KAG6577771.1"/>
    <property type="molecule type" value="Genomic_DNA"/>
</dbReference>
<dbReference type="GO" id="GO:0005634">
    <property type="term" value="C:nucleus"/>
    <property type="evidence" value="ECO:0007669"/>
    <property type="project" value="UniProtKB-SubCell"/>
</dbReference>
<keyword evidence="9" id="KW-1185">Reference proteome</keyword>
<feature type="non-terminal residue" evidence="8">
    <location>
        <position position="1"/>
    </location>
</feature>
<dbReference type="PROSITE" id="PS50888">
    <property type="entry name" value="BHLH"/>
    <property type="match status" value="1"/>
</dbReference>
<organism evidence="8 9">
    <name type="scientific">Cucurbita argyrosperma subsp. sororia</name>
    <dbReference type="NCBI Taxonomy" id="37648"/>
    <lineage>
        <taxon>Eukaryota</taxon>
        <taxon>Viridiplantae</taxon>
        <taxon>Streptophyta</taxon>
        <taxon>Embryophyta</taxon>
        <taxon>Tracheophyta</taxon>
        <taxon>Spermatophyta</taxon>
        <taxon>Magnoliopsida</taxon>
        <taxon>eudicotyledons</taxon>
        <taxon>Gunneridae</taxon>
        <taxon>Pentapetalae</taxon>
        <taxon>rosids</taxon>
        <taxon>fabids</taxon>
        <taxon>Cucurbitales</taxon>
        <taxon>Cucurbitaceae</taxon>
        <taxon>Cucurbiteae</taxon>
        <taxon>Cucurbita</taxon>
    </lineage>
</organism>
<evidence type="ECO:0000313" key="8">
    <source>
        <dbReference type="EMBL" id="KAG6577771.1"/>
    </source>
</evidence>
<dbReference type="Pfam" id="PF14215">
    <property type="entry name" value="bHLH-MYC_N"/>
    <property type="match status" value="1"/>
</dbReference>
<comment type="caution">
    <text evidence="8">The sequence shown here is derived from an EMBL/GenBank/DDBJ whole genome shotgun (WGS) entry which is preliminary data.</text>
</comment>
<dbReference type="InterPro" id="IPR025610">
    <property type="entry name" value="MYC/MYB_N"/>
</dbReference>
<comment type="subcellular location">
    <subcellularLocation>
        <location evidence="1 5">Nucleus</location>
    </subcellularLocation>
</comment>
<dbReference type="CDD" id="cd11449">
    <property type="entry name" value="bHLH_AtAIB_like"/>
    <property type="match status" value="1"/>
</dbReference>
<feature type="region of interest" description="Disordered" evidence="6">
    <location>
        <begin position="171"/>
        <end position="232"/>
    </location>
</feature>
<dbReference type="GO" id="GO:0000976">
    <property type="term" value="F:transcription cis-regulatory region binding"/>
    <property type="evidence" value="ECO:0007669"/>
    <property type="project" value="TreeGrafter"/>
</dbReference>